<dbReference type="Proteomes" id="UP000642070">
    <property type="component" value="Unassembled WGS sequence"/>
</dbReference>
<reference evidence="1" key="2">
    <citation type="submission" date="2020-09" db="EMBL/GenBank/DDBJ databases">
        <authorList>
            <person name="Sun Q."/>
            <person name="Ohkuma M."/>
        </authorList>
    </citation>
    <scope>NUCLEOTIDE SEQUENCE</scope>
    <source>
        <strain evidence="1">JCM 19831</strain>
    </source>
</reference>
<gene>
    <name evidence="1" type="ORF">GCM10007977_082310</name>
</gene>
<dbReference type="SUPFAM" id="SSF55469">
    <property type="entry name" value="FMN-dependent nitroreductase-like"/>
    <property type="match status" value="2"/>
</dbReference>
<dbReference type="GO" id="GO:0016491">
    <property type="term" value="F:oxidoreductase activity"/>
    <property type="evidence" value="ECO:0007669"/>
    <property type="project" value="InterPro"/>
</dbReference>
<dbReference type="InterPro" id="IPR050627">
    <property type="entry name" value="Nitroreductase/BluB"/>
</dbReference>
<protein>
    <submittedName>
        <fullName evidence="1">NAD(P)H nitroreductase</fullName>
    </submittedName>
</protein>
<dbReference type="EMBL" id="BMPI01000057">
    <property type="protein sequence ID" value="GGM68065.1"/>
    <property type="molecule type" value="Genomic_DNA"/>
</dbReference>
<dbReference type="NCBIfam" id="NF047509">
    <property type="entry name" value="Rv3131_FMN_oxido"/>
    <property type="match status" value="1"/>
</dbReference>
<dbReference type="RefSeq" id="WP_190255492.1">
    <property type="nucleotide sequence ID" value="NZ_BMPI01000057.1"/>
</dbReference>
<name>A0A917U9P5_9ACTN</name>
<evidence type="ECO:0000313" key="1">
    <source>
        <dbReference type="EMBL" id="GGM68065.1"/>
    </source>
</evidence>
<reference evidence="1" key="1">
    <citation type="journal article" date="2014" name="Int. J. Syst. Evol. Microbiol.">
        <title>Complete genome sequence of Corynebacterium casei LMG S-19264T (=DSM 44701T), isolated from a smear-ripened cheese.</title>
        <authorList>
            <consortium name="US DOE Joint Genome Institute (JGI-PGF)"/>
            <person name="Walter F."/>
            <person name="Albersmeier A."/>
            <person name="Kalinowski J."/>
            <person name="Ruckert C."/>
        </authorList>
    </citation>
    <scope>NUCLEOTIDE SEQUENCE</scope>
    <source>
        <strain evidence="1">JCM 19831</strain>
    </source>
</reference>
<keyword evidence="2" id="KW-1185">Reference proteome</keyword>
<organism evidence="1 2">
    <name type="scientific">Dactylosporangium sucinum</name>
    <dbReference type="NCBI Taxonomy" id="1424081"/>
    <lineage>
        <taxon>Bacteria</taxon>
        <taxon>Bacillati</taxon>
        <taxon>Actinomycetota</taxon>
        <taxon>Actinomycetes</taxon>
        <taxon>Micromonosporales</taxon>
        <taxon>Micromonosporaceae</taxon>
        <taxon>Dactylosporangium</taxon>
    </lineage>
</organism>
<dbReference type="InterPro" id="IPR000415">
    <property type="entry name" value="Nitroreductase-like"/>
</dbReference>
<dbReference type="Gene3D" id="3.40.109.10">
    <property type="entry name" value="NADH Oxidase"/>
    <property type="match status" value="1"/>
</dbReference>
<dbReference type="PANTHER" id="PTHR23026">
    <property type="entry name" value="NADPH NITROREDUCTASE"/>
    <property type="match status" value="1"/>
</dbReference>
<comment type="caution">
    <text evidence="1">The sequence shown here is derived from an EMBL/GenBank/DDBJ whole genome shotgun (WGS) entry which is preliminary data.</text>
</comment>
<proteinExistence type="predicted"/>
<accession>A0A917U9P5</accession>
<dbReference type="AlphaFoldDB" id="A0A917U9P5"/>
<dbReference type="PANTHER" id="PTHR23026:SF123">
    <property type="entry name" value="NAD(P)H NITROREDUCTASE RV3131-RELATED"/>
    <property type="match status" value="1"/>
</dbReference>
<sequence length="320" mass="34554">MTEQATQALVGAAQTARLAPSVHNTQPWRWVVRGDRLELHAVPARQLQEQDPSGRLMLVSCGAALHHALVGLAAEGWTAEVERPAGEPLAVVRAVAHEPADPHAMQRLQLLQVRHTDRRVVSPEPVPPGVRQALVDAARQAGARLHVLRRDEVLQLAVMVEHADEAHRRDERMRAETASWVGGDRPEGSGVPAAVLPAELPLTTVAERDFGVTGTLAAGEGHDTAASYAVLYGDADEPDHWLRAGEALGEVWLCATGHGTTVLPLSSPVELDFTRQALRRMLSDTGYPYLVLRLGVADPDHAGPPHTPRLPAEQIIEVVE</sequence>
<evidence type="ECO:0000313" key="2">
    <source>
        <dbReference type="Proteomes" id="UP000642070"/>
    </source>
</evidence>